<proteinExistence type="predicted"/>
<keyword evidence="3" id="KW-1185">Reference proteome</keyword>
<feature type="region of interest" description="Disordered" evidence="1">
    <location>
        <begin position="48"/>
        <end position="67"/>
    </location>
</feature>
<dbReference type="EMBL" id="CAOQHR010000008">
    <property type="protein sequence ID" value="CAI6337961.1"/>
    <property type="molecule type" value="Genomic_DNA"/>
</dbReference>
<protein>
    <submittedName>
        <fullName evidence="2">Uncharacterized protein</fullName>
    </submittedName>
</protein>
<gene>
    <name evidence="2" type="ORF">PDIGIT_LOCUS11081</name>
</gene>
<accession>A0A9W4UN87</accession>
<evidence type="ECO:0000256" key="1">
    <source>
        <dbReference type="SAM" id="MobiDB-lite"/>
    </source>
</evidence>
<name>A0A9W4UN87_9PLEO</name>
<organism evidence="2 3">
    <name type="scientific">Periconia digitata</name>
    <dbReference type="NCBI Taxonomy" id="1303443"/>
    <lineage>
        <taxon>Eukaryota</taxon>
        <taxon>Fungi</taxon>
        <taxon>Dikarya</taxon>
        <taxon>Ascomycota</taxon>
        <taxon>Pezizomycotina</taxon>
        <taxon>Dothideomycetes</taxon>
        <taxon>Pleosporomycetidae</taxon>
        <taxon>Pleosporales</taxon>
        <taxon>Massarineae</taxon>
        <taxon>Periconiaceae</taxon>
        <taxon>Periconia</taxon>
    </lineage>
</organism>
<evidence type="ECO:0000313" key="2">
    <source>
        <dbReference type="EMBL" id="CAI6337961.1"/>
    </source>
</evidence>
<evidence type="ECO:0000313" key="3">
    <source>
        <dbReference type="Proteomes" id="UP001152607"/>
    </source>
</evidence>
<comment type="caution">
    <text evidence="2">The sequence shown here is derived from an EMBL/GenBank/DDBJ whole genome shotgun (WGS) entry which is preliminary data.</text>
</comment>
<reference evidence="2" key="1">
    <citation type="submission" date="2023-01" db="EMBL/GenBank/DDBJ databases">
        <authorList>
            <person name="Van Ghelder C."/>
            <person name="Rancurel C."/>
        </authorList>
    </citation>
    <scope>NUCLEOTIDE SEQUENCE</scope>
    <source>
        <strain evidence="2">CNCM I-4278</strain>
    </source>
</reference>
<sequence length="67" mass="7146">MGVAANLVRRMSWYIDKHSIATLSPHPLPPSTISSFVSPSCLPGPVFLASSHDSTHSPTHLPPGKQT</sequence>
<dbReference type="AlphaFoldDB" id="A0A9W4UN87"/>
<dbReference type="Proteomes" id="UP001152607">
    <property type="component" value="Unassembled WGS sequence"/>
</dbReference>